<comment type="caution">
    <text evidence="3">The sequence shown here is derived from an EMBL/GenBank/DDBJ whole genome shotgun (WGS) entry which is preliminary data.</text>
</comment>
<dbReference type="InterPro" id="IPR001509">
    <property type="entry name" value="Epimerase_deHydtase"/>
</dbReference>
<evidence type="ECO:0000313" key="4">
    <source>
        <dbReference type="Proteomes" id="UP001430377"/>
    </source>
</evidence>
<reference evidence="3 4" key="1">
    <citation type="submission" date="2021-06" db="EMBL/GenBank/DDBJ databases">
        <title>Halomicroarcula sp. a new haloarchaeum isolated from saline soil.</title>
        <authorList>
            <person name="Duran-Viseras A."/>
            <person name="Sanchez-Porro C."/>
            <person name="Ventosa A."/>
        </authorList>
    </citation>
    <scope>NUCLEOTIDE SEQUENCE [LARGE SCALE GENOMIC DNA]</scope>
    <source>
        <strain evidence="3 4">F13</strain>
    </source>
</reference>
<dbReference type="InterPro" id="IPR051783">
    <property type="entry name" value="NAD(P)-dependent_oxidoreduct"/>
</dbReference>
<name>A0AAW4PVC8_9EURY</name>
<dbReference type="GO" id="GO:0005737">
    <property type="term" value="C:cytoplasm"/>
    <property type="evidence" value="ECO:0007669"/>
    <property type="project" value="TreeGrafter"/>
</dbReference>
<dbReference type="Gene3D" id="3.40.50.720">
    <property type="entry name" value="NAD(P)-binding Rossmann-like Domain"/>
    <property type="match status" value="1"/>
</dbReference>
<evidence type="ECO:0000313" key="3">
    <source>
        <dbReference type="EMBL" id="MBX0324313.1"/>
    </source>
</evidence>
<feature type="domain" description="NAD-dependent epimerase/dehydratase" evidence="2">
    <location>
        <begin position="4"/>
        <end position="240"/>
    </location>
</feature>
<dbReference type="PANTHER" id="PTHR48079">
    <property type="entry name" value="PROTEIN YEEZ"/>
    <property type="match status" value="1"/>
</dbReference>
<dbReference type="SUPFAM" id="SSF51735">
    <property type="entry name" value="NAD(P)-binding Rossmann-fold domains"/>
    <property type="match status" value="1"/>
</dbReference>
<dbReference type="InterPro" id="IPR036291">
    <property type="entry name" value="NAD(P)-bd_dom_sf"/>
</dbReference>
<dbReference type="Proteomes" id="UP001430377">
    <property type="component" value="Unassembled WGS sequence"/>
</dbReference>
<proteinExistence type="predicted"/>
<dbReference type="Pfam" id="PF01370">
    <property type="entry name" value="Epimerase"/>
    <property type="match status" value="1"/>
</dbReference>
<evidence type="ECO:0000256" key="1">
    <source>
        <dbReference type="SAM" id="MobiDB-lite"/>
    </source>
</evidence>
<evidence type="ECO:0000259" key="2">
    <source>
        <dbReference type="Pfam" id="PF01370"/>
    </source>
</evidence>
<dbReference type="GO" id="GO:0004029">
    <property type="term" value="F:aldehyde dehydrogenase (NAD+) activity"/>
    <property type="evidence" value="ECO:0007669"/>
    <property type="project" value="TreeGrafter"/>
</dbReference>
<organism evidence="3 4">
    <name type="scientific">Haloarcula rubra</name>
    <dbReference type="NCBI Taxonomy" id="2487747"/>
    <lineage>
        <taxon>Archaea</taxon>
        <taxon>Methanobacteriati</taxon>
        <taxon>Methanobacteriota</taxon>
        <taxon>Stenosarchaea group</taxon>
        <taxon>Halobacteria</taxon>
        <taxon>Halobacteriales</taxon>
        <taxon>Haloarculaceae</taxon>
        <taxon>Haloarcula</taxon>
    </lineage>
</organism>
<dbReference type="EMBL" id="RKLR01000006">
    <property type="protein sequence ID" value="MBX0324313.1"/>
    <property type="molecule type" value="Genomic_DNA"/>
</dbReference>
<sequence>MVSALVVGGTGFVGRHTVAELLDHGYDVTAFSRRRRAESADNLDAVTHVTVDRTDTEAFRSAVDRTDPDVVVDCALFHPEDARVAVETFADVDAYVYVSSGGVYARKDIPKRESDTPLHSYSPTHGDDDTMASYGPRKAECDRIVTRAAEDGVAATSVRPTMVYGPKSLDGWDGSVSWAPDRPGIQNHHEYWIHRVADYDRVVVPGDGTAIWHRVYVEDVASALRVVAEDGTPGEAYNVADRLVLTMEDVVDLVAETLDTSVDVVHASRRELEAVGLTPDDFVLYHHLGHNYPHVLSTCKLAALGWESTPVEEAMERTVEDALASERDGSAFDPGRAAEERLLDAVAE</sequence>
<dbReference type="AlphaFoldDB" id="A0AAW4PVC8"/>
<dbReference type="RefSeq" id="WP_220619272.1">
    <property type="nucleotide sequence ID" value="NZ_RKLR01000006.1"/>
</dbReference>
<protein>
    <submittedName>
        <fullName evidence="3">NAD-dependent epimerase/dehydratase family protein</fullName>
    </submittedName>
</protein>
<gene>
    <name evidence="3" type="ORF">EGH21_14885</name>
</gene>
<dbReference type="PANTHER" id="PTHR48079:SF6">
    <property type="entry name" value="NAD(P)-BINDING DOMAIN-CONTAINING PROTEIN-RELATED"/>
    <property type="match status" value="1"/>
</dbReference>
<keyword evidence="4" id="KW-1185">Reference proteome</keyword>
<feature type="region of interest" description="Disordered" evidence="1">
    <location>
        <begin position="113"/>
        <end position="134"/>
    </location>
</feature>
<accession>A0AAW4PVC8</accession>